<organism evidence="2 3">
    <name type="scientific">Undibacterium terreum</name>
    <dbReference type="NCBI Taxonomy" id="1224302"/>
    <lineage>
        <taxon>Bacteria</taxon>
        <taxon>Pseudomonadati</taxon>
        <taxon>Pseudomonadota</taxon>
        <taxon>Betaproteobacteria</taxon>
        <taxon>Burkholderiales</taxon>
        <taxon>Oxalobacteraceae</taxon>
        <taxon>Undibacterium</taxon>
    </lineage>
</organism>
<name>A0A916UQX0_9BURK</name>
<keyword evidence="3" id="KW-1185">Reference proteome</keyword>
<reference evidence="2" key="2">
    <citation type="submission" date="2020-09" db="EMBL/GenBank/DDBJ databases">
        <authorList>
            <person name="Sun Q."/>
            <person name="Zhou Y."/>
        </authorList>
    </citation>
    <scope>NUCLEOTIDE SEQUENCE</scope>
    <source>
        <strain evidence="2">CGMCC 1.10998</strain>
    </source>
</reference>
<proteinExistence type="predicted"/>
<feature type="domain" description="GIY-YIG" evidence="1">
    <location>
        <begin position="53"/>
        <end position="149"/>
    </location>
</feature>
<accession>A0A916UQX0</accession>
<dbReference type="Pfam" id="PF22945">
    <property type="entry name" value="LEM-3_GIY-YIG"/>
    <property type="match status" value="1"/>
</dbReference>
<comment type="caution">
    <text evidence="2">The sequence shown here is derived from an EMBL/GenBank/DDBJ whole genome shotgun (WGS) entry which is preliminary data.</text>
</comment>
<dbReference type="InterPro" id="IPR000305">
    <property type="entry name" value="GIY-YIG_endonuc"/>
</dbReference>
<dbReference type="PROSITE" id="PS50164">
    <property type="entry name" value="GIY_YIG"/>
    <property type="match status" value="1"/>
</dbReference>
<dbReference type="Proteomes" id="UP000637423">
    <property type="component" value="Unassembled WGS sequence"/>
</dbReference>
<dbReference type="AlphaFoldDB" id="A0A916UQX0"/>
<dbReference type="EMBL" id="BMED01000003">
    <property type="protein sequence ID" value="GGC83447.1"/>
    <property type="molecule type" value="Genomic_DNA"/>
</dbReference>
<reference evidence="2" key="1">
    <citation type="journal article" date="2014" name="Int. J. Syst. Evol. Microbiol.">
        <title>Complete genome sequence of Corynebacterium casei LMG S-19264T (=DSM 44701T), isolated from a smear-ripened cheese.</title>
        <authorList>
            <consortium name="US DOE Joint Genome Institute (JGI-PGF)"/>
            <person name="Walter F."/>
            <person name="Albersmeier A."/>
            <person name="Kalinowski J."/>
            <person name="Ruckert C."/>
        </authorList>
    </citation>
    <scope>NUCLEOTIDE SEQUENCE</scope>
    <source>
        <strain evidence="2">CGMCC 1.10998</strain>
    </source>
</reference>
<gene>
    <name evidence="2" type="ORF">GCM10011396_33580</name>
</gene>
<evidence type="ECO:0000313" key="2">
    <source>
        <dbReference type="EMBL" id="GGC83447.1"/>
    </source>
</evidence>
<sequence length="653" mass="73832">MTMENTTTAPESAQRNLHDYVQQHYVVPVVGTLPAFKYSDLIKDVSLALNESVLDYVYILRRPDKQHDGVPQPFYVGKGAGRRFAHHFYEAAAEKEYNQSLNKHKIRVIRSVGRENVLVQMIPCHTHEYALALEKKLIAQWGRRAIKTGILTNLTEGGEGVAGLAMPPHVKAILSEMASQPVRFNGNLYTSIKAAFHANEAATISTALRVSKDSKYCTDYNAFKSWYSHRAQLELFPLGFNYMVDEKPFFIETSWSEIDAKKGENISAGYGKAWDTRYPYARYLVNGNAYHTLSDATENEDGTGTPSNLAARFRRMVEQNHFSEGFNILDEQGTKLFKEHDETLQEASKRKSADQLRTLVAEPVMLDSVVYANTLQAYEASPHWRKIAYGSFRSQILRYENAGVFPCGLNIPDAKGQPRYPEIDPFLLGSGPLESYVKVADRFFPSMQAADTFFKLSRGTVHAYFTKWKKDAENEENPQAFPKGFNVYSTRLQAPLYAEMTKVDLRVPVSGYLFDGKVFGTTRAVDIFRGRAKNSSAPLYRKRRKAYLEKNQSFDPLMNVLGWDELPLYPVDLEGKHSTLIARSNGSGTQLHNAARAVEIFDAGIWKRFDSKSSAWRSLPFLQQKYSTADSFISSTTKKALSRGLPAWIRLVL</sequence>
<evidence type="ECO:0000313" key="3">
    <source>
        <dbReference type="Proteomes" id="UP000637423"/>
    </source>
</evidence>
<evidence type="ECO:0000259" key="1">
    <source>
        <dbReference type="PROSITE" id="PS50164"/>
    </source>
</evidence>
<protein>
    <recommendedName>
        <fullName evidence="1">GIY-YIG domain-containing protein</fullName>
    </recommendedName>
</protein>